<comment type="subcellular location">
    <subcellularLocation>
        <location evidence="1">Cell envelope</location>
    </subcellularLocation>
</comment>
<dbReference type="EMBL" id="DTCK01000019">
    <property type="protein sequence ID" value="HGQ35726.1"/>
    <property type="molecule type" value="Genomic_DNA"/>
</dbReference>
<dbReference type="GO" id="GO:0015833">
    <property type="term" value="P:peptide transport"/>
    <property type="evidence" value="ECO:0007669"/>
    <property type="project" value="TreeGrafter"/>
</dbReference>
<comment type="similarity">
    <text evidence="2">Belongs to the bacterial solute-binding protein 5 family.</text>
</comment>
<evidence type="ECO:0000256" key="1">
    <source>
        <dbReference type="ARBA" id="ARBA00004196"/>
    </source>
</evidence>
<keyword evidence="5" id="KW-1133">Transmembrane helix</keyword>
<feature type="transmembrane region" description="Helical" evidence="5">
    <location>
        <begin position="12"/>
        <end position="31"/>
    </location>
</feature>
<evidence type="ECO:0000256" key="5">
    <source>
        <dbReference type="SAM" id="Phobius"/>
    </source>
</evidence>
<keyword evidence="3" id="KW-0813">Transport</keyword>
<reference evidence="8" key="1">
    <citation type="journal article" date="2020" name="mSystems">
        <title>Genome- and Community-Level Interaction Insights into Carbon Utilization and Element Cycling Functions of Hydrothermarchaeota in Hydrothermal Sediment.</title>
        <authorList>
            <person name="Zhou Z."/>
            <person name="Liu Y."/>
            <person name="Xu W."/>
            <person name="Pan J."/>
            <person name="Luo Z.H."/>
            <person name="Li M."/>
        </authorList>
    </citation>
    <scope>NUCLEOTIDE SEQUENCE [LARGE SCALE GENOMIC DNA]</scope>
    <source>
        <strain evidence="8">SpSt-637</strain>
        <strain evidence="7">SpSt-667</strain>
    </source>
</reference>
<dbReference type="AlphaFoldDB" id="A0A7C4JIW5"/>
<dbReference type="EMBL" id="DTBD01000003">
    <property type="protein sequence ID" value="HGQ63655.1"/>
    <property type="molecule type" value="Genomic_DNA"/>
</dbReference>
<evidence type="ECO:0000259" key="6">
    <source>
        <dbReference type="Pfam" id="PF00496"/>
    </source>
</evidence>
<sequence length="679" mass="77033">MNQGDVNMNNKKILAVVVAIIVVVSIAYYLIFVSRGQPLQPAQTTTYPSSPTYTLITSSTPAHTTTALIPQASKYIIVAYKNPQPIARDQLVPYSNIDPGFDRNHIIDALIKAGRTTTDPEVRKTIYNVVQKLSNDRLSLIWLVQAREVRVYWDWIKNIYFHPTLVYRIDDLHKDPAAPNPNKLIIGESEEGHSLDPAVSYWAFDWFIMHQIYERLVAYERDKTEYVVPGLAVAWAHNEDSDEWYFVIRGNVVFYDPWENRTIPLTPNDIVYSFKRVAEMHQDPSWLIEEFIDINQTTILSEEEFIDILSKGLYTEYKGFSKVISSLNELLSFFGYSGPVAGFVKIKLNFPYAPILNVLATVPASIVSMQVVEEHGGVEPGAENPYLYEHPVGTGPYYLVEWVHKQYYRLRANPYYWGGKPAIEEVEIRLIPEDSTRIMMLKKGDLDVALVPPSLVDQVKDVSLGNSKLVVDVAPSFWLHHVTLNCEKYPLNNPLFRKALAWAIPYDTIISTVFNGLADRAYGVIPKGMFGYQEDDIVKYTYNEEMAKKMLKESGIDPKSVSITIIVPQGYSDQEQIATILQASWSKVLGIDVKVQVLSRPVFNEKLMSGDFDVQVLAWGPDYVDPDDYAGPLQSGGYTFEDLKIFIVTSPNDIANYVDLDKVFVVMYRDVAVVIGPMK</sequence>
<protein>
    <recommendedName>
        <fullName evidence="6">Solute-binding protein family 5 domain-containing protein</fullName>
    </recommendedName>
</protein>
<proteinExistence type="inferred from homology"/>
<dbReference type="PANTHER" id="PTHR30290">
    <property type="entry name" value="PERIPLASMIC BINDING COMPONENT OF ABC TRANSPORTER"/>
    <property type="match status" value="1"/>
</dbReference>
<dbReference type="CDD" id="cd08512">
    <property type="entry name" value="PBP2_NikA_DppA_OppA_like_7"/>
    <property type="match status" value="1"/>
</dbReference>
<evidence type="ECO:0000256" key="4">
    <source>
        <dbReference type="ARBA" id="ARBA00022729"/>
    </source>
</evidence>
<evidence type="ECO:0000313" key="7">
    <source>
        <dbReference type="EMBL" id="HGQ35726.1"/>
    </source>
</evidence>
<dbReference type="Gene3D" id="3.40.190.10">
    <property type="entry name" value="Periplasmic binding protein-like II"/>
    <property type="match status" value="2"/>
</dbReference>
<comment type="caution">
    <text evidence="8">The sequence shown here is derived from an EMBL/GenBank/DDBJ whole genome shotgun (WGS) entry which is preliminary data.</text>
</comment>
<organism evidence="8">
    <name type="scientific">Ignisphaera aggregans</name>
    <dbReference type="NCBI Taxonomy" id="334771"/>
    <lineage>
        <taxon>Archaea</taxon>
        <taxon>Thermoproteota</taxon>
        <taxon>Thermoprotei</taxon>
        <taxon>Desulfurococcales</taxon>
        <taxon>Desulfurococcaceae</taxon>
        <taxon>Ignisphaera</taxon>
    </lineage>
</organism>
<dbReference type="InterPro" id="IPR000914">
    <property type="entry name" value="SBP_5_dom"/>
</dbReference>
<dbReference type="Gene3D" id="3.10.105.10">
    <property type="entry name" value="Dipeptide-binding Protein, Domain 3"/>
    <property type="match status" value="2"/>
</dbReference>
<dbReference type="PANTHER" id="PTHR30290:SF10">
    <property type="entry name" value="PERIPLASMIC OLIGOPEPTIDE-BINDING PROTEIN-RELATED"/>
    <property type="match status" value="1"/>
</dbReference>
<keyword evidence="5" id="KW-0472">Membrane</keyword>
<gene>
    <name evidence="8" type="ORF">ENU08_00170</name>
    <name evidence="7" type="ORF">ENU41_03495</name>
</gene>
<evidence type="ECO:0000256" key="3">
    <source>
        <dbReference type="ARBA" id="ARBA00022448"/>
    </source>
</evidence>
<keyword evidence="4" id="KW-0732">Signal</keyword>
<dbReference type="GO" id="GO:1904680">
    <property type="term" value="F:peptide transmembrane transporter activity"/>
    <property type="evidence" value="ECO:0007669"/>
    <property type="project" value="TreeGrafter"/>
</dbReference>
<feature type="domain" description="Solute-binding protein family 5" evidence="6">
    <location>
        <begin position="227"/>
        <end position="636"/>
    </location>
</feature>
<accession>A0A7C4JIW5</accession>
<name>A0A7C4JIW5_9CREN</name>
<evidence type="ECO:0000313" key="8">
    <source>
        <dbReference type="EMBL" id="HGQ63655.1"/>
    </source>
</evidence>
<evidence type="ECO:0000256" key="2">
    <source>
        <dbReference type="ARBA" id="ARBA00005695"/>
    </source>
</evidence>
<dbReference type="InterPro" id="IPR039424">
    <property type="entry name" value="SBP_5"/>
</dbReference>
<keyword evidence="5" id="KW-0812">Transmembrane</keyword>
<dbReference type="SUPFAM" id="SSF53850">
    <property type="entry name" value="Periplasmic binding protein-like II"/>
    <property type="match status" value="2"/>
</dbReference>
<dbReference type="Pfam" id="PF00496">
    <property type="entry name" value="SBP_bac_5"/>
    <property type="match status" value="1"/>
</dbReference>